<dbReference type="Proteomes" id="UP000467124">
    <property type="component" value="Unassembled WGS sequence"/>
</dbReference>
<evidence type="ECO:0000259" key="6">
    <source>
        <dbReference type="Pfam" id="PF08281"/>
    </source>
</evidence>
<evidence type="ECO:0000256" key="2">
    <source>
        <dbReference type="ARBA" id="ARBA00023015"/>
    </source>
</evidence>
<gene>
    <name evidence="7" type="ORF">GTW20_24745</name>
</gene>
<dbReference type="SUPFAM" id="SSF88659">
    <property type="entry name" value="Sigma3 and sigma4 domains of RNA polymerase sigma factors"/>
    <property type="match status" value="1"/>
</dbReference>
<evidence type="ECO:0000313" key="8">
    <source>
        <dbReference type="Proteomes" id="UP000467124"/>
    </source>
</evidence>
<accession>A0A7K2IZI1</accession>
<dbReference type="InterPro" id="IPR013249">
    <property type="entry name" value="RNA_pol_sigma70_r4_t2"/>
</dbReference>
<keyword evidence="5" id="KW-1133">Transmembrane helix</keyword>
<comment type="similarity">
    <text evidence="1">Belongs to the sigma-70 factor family. ECF subfamily.</text>
</comment>
<sequence length="104" mass="10876">MSVTSQVALTLRAVGGLTTAQIAHAHGVDEATMGTRISRAKRRLAEAGARFTLPVGDRDRAARAVAVMRVLYLVFNEGCTASAPVNASAVIALVLVFTVIALLE</sequence>
<evidence type="ECO:0000256" key="1">
    <source>
        <dbReference type="ARBA" id="ARBA00010641"/>
    </source>
</evidence>
<keyword evidence="5" id="KW-0812">Transmembrane</keyword>
<dbReference type="Gene3D" id="1.10.10.10">
    <property type="entry name" value="Winged helix-like DNA-binding domain superfamily/Winged helix DNA-binding domain"/>
    <property type="match status" value="1"/>
</dbReference>
<feature type="transmembrane region" description="Helical" evidence="5">
    <location>
        <begin position="83"/>
        <end position="103"/>
    </location>
</feature>
<evidence type="ECO:0000256" key="4">
    <source>
        <dbReference type="ARBA" id="ARBA00023163"/>
    </source>
</evidence>
<feature type="domain" description="RNA polymerase sigma factor 70 region 4 type 2" evidence="6">
    <location>
        <begin position="5"/>
        <end position="44"/>
    </location>
</feature>
<dbReference type="PANTHER" id="PTHR47756:SF2">
    <property type="entry name" value="BLL6612 PROTEIN"/>
    <property type="match status" value="1"/>
</dbReference>
<comment type="caution">
    <text evidence="7">The sequence shown here is derived from an EMBL/GenBank/DDBJ whole genome shotgun (WGS) entry which is preliminary data.</text>
</comment>
<dbReference type="GO" id="GO:0016987">
    <property type="term" value="F:sigma factor activity"/>
    <property type="evidence" value="ECO:0007669"/>
    <property type="project" value="UniProtKB-KW"/>
</dbReference>
<keyword evidence="4" id="KW-0804">Transcription</keyword>
<dbReference type="RefSeq" id="WP_161112045.1">
    <property type="nucleotide sequence ID" value="NZ_WWHY01000001.1"/>
</dbReference>
<dbReference type="GO" id="GO:0003677">
    <property type="term" value="F:DNA binding"/>
    <property type="evidence" value="ECO:0007669"/>
    <property type="project" value="InterPro"/>
</dbReference>
<evidence type="ECO:0000313" key="7">
    <source>
        <dbReference type="EMBL" id="MYR35382.1"/>
    </source>
</evidence>
<keyword evidence="3" id="KW-0731">Sigma factor</keyword>
<protein>
    <recommendedName>
        <fullName evidence="6">RNA polymerase sigma factor 70 region 4 type 2 domain-containing protein</fullName>
    </recommendedName>
</protein>
<dbReference type="GO" id="GO:0006352">
    <property type="term" value="P:DNA-templated transcription initiation"/>
    <property type="evidence" value="ECO:0007669"/>
    <property type="project" value="InterPro"/>
</dbReference>
<name>A0A7K2IZI1_9ACTN</name>
<dbReference type="InterPro" id="IPR013324">
    <property type="entry name" value="RNA_pol_sigma_r3/r4-like"/>
</dbReference>
<keyword evidence="5" id="KW-0472">Membrane</keyword>
<dbReference type="PANTHER" id="PTHR47756">
    <property type="entry name" value="BLL6612 PROTEIN-RELATED"/>
    <property type="match status" value="1"/>
</dbReference>
<dbReference type="InterPro" id="IPR036388">
    <property type="entry name" value="WH-like_DNA-bd_sf"/>
</dbReference>
<keyword evidence="2" id="KW-0805">Transcription regulation</keyword>
<proteinExistence type="inferred from homology"/>
<dbReference type="EMBL" id="WWHY01000001">
    <property type="protein sequence ID" value="MYR35382.1"/>
    <property type="molecule type" value="Genomic_DNA"/>
</dbReference>
<organism evidence="7 8">
    <name type="scientific">Nocardiopsis alba</name>
    <dbReference type="NCBI Taxonomy" id="53437"/>
    <lineage>
        <taxon>Bacteria</taxon>
        <taxon>Bacillati</taxon>
        <taxon>Actinomycetota</taxon>
        <taxon>Actinomycetes</taxon>
        <taxon>Streptosporangiales</taxon>
        <taxon>Nocardiopsidaceae</taxon>
        <taxon>Nocardiopsis</taxon>
    </lineage>
</organism>
<evidence type="ECO:0000256" key="5">
    <source>
        <dbReference type="SAM" id="Phobius"/>
    </source>
</evidence>
<dbReference type="AlphaFoldDB" id="A0A7K2IZI1"/>
<evidence type="ECO:0000256" key="3">
    <source>
        <dbReference type="ARBA" id="ARBA00023082"/>
    </source>
</evidence>
<dbReference type="Pfam" id="PF08281">
    <property type="entry name" value="Sigma70_r4_2"/>
    <property type="match status" value="1"/>
</dbReference>
<reference evidence="7 8" key="1">
    <citation type="journal article" date="2019" name="Nat. Commun.">
        <title>The antimicrobial potential of Streptomyces from insect microbiomes.</title>
        <authorList>
            <person name="Chevrette M.G."/>
            <person name="Carlson C.M."/>
            <person name="Ortega H.E."/>
            <person name="Thomas C."/>
            <person name="Ananiev G.E."/>
            <person name="Barns K.J."/>
            <person name="Book A.J."/>
            <person name="Cagnazzo J."/>
            <person name="Carlos C."/>
            <person name="Flanigan W."/>
            <person name="Grubbs K.J."/>
            <person name="Horn H.A."/>
            <person name="Hoffmann F.M."/>
            <person name="Klassen J.L."/>
            <person name="Knack J.J."/>
            <person name="Lewin G.R."/>
            <person name="McDonald B.R."/>
            <person name="Muller L."/>
            <person name="Melo W.G.P."/>
            <person name="Pinto-Tomas A.A."/>
            <person name="Schmitz A."/>
            <person name="Wendt-Pienkowski E."/>
            <person name="Wildman S."/>
            <person name="Zhao M."/>
            <person name="Zhang F."/>
            <person name="Bugni T.S."/>
            <person name="Andes D.R."/>
            <person name="Pupo M.T."/>
            <person name="Currie C.R."/>
        </authorList>
    </citation>
    <scope>NUCLEOTIDE SEQUENCE [LARGE SCALE GENOMIC DNA]</scope>
    <source>
        <strain evidence="7 8">SID5840</strain>
    </source>
</reference>